<comment type="caution">
    <text evidence="2">The sequence shown here is derived from an EMBL/GenBank/DDBJ whole genome shotgun (WGS) entry which is preliminary data.</text>
</comment>
<dbReference type="OrthoDB" id="74987at2759"/>
<gene>
    <name evidence="2" type="ORF">TrRE_jg5446</name>
</gene>
<dbReference type="EMBL" id="BRXZ01003179">
    <property type="protein sequence ID" value="GMH49212.1"/>
    <property type="molecule type" value="Genomic_DNA"/>
</dbReference>
<organism evidence="2 3">
    <name type="scientific">Triparma retinervis</name>
    <dbReference type="NCBI Taxonomy" id="2557542"/>
    <lineage>
        <taxon>Eukaryota</taxon>
        <taxon>Sar</taxon>
        <taxon>Stramenopiles</taxon>
        <taxon>Ochrophyta</taxon>
        <taxon>Bolidophyceae</taxon>
        <taxon>Parmales</taxon>
        <taxon>Triparmaceae</taxon>
        <taxon>Triparma</taxon>
    </lineage>
</organism>
<proteinExistence type="predicted"/>
<evidence type="ECO:0000256" key="1">
    <source>
        <dbReference type="SAM" id="MobiDB-lite"/>
    </source>
</evidence>
<accession>A0A9W6Z6X5</accession>
<sequence length="155" mass="17120">MNEENSSVQSNTSSAYQNDEFEAAPPKSASPSPIKPSSSPSFDQDDEIIRAYREERDRFRLPHPQSVSASVPAASLSSPAPPAVPSSTASRPKPTPSFTPAAVTNIRQVQASEQQFKRRFNALKKIYETRIEHLTNSIQRTFNSVNSDDVLLAMR</sequence>
<name>A0A9W6Z6X5_9STRA</name>
<evidence type="ECO:0000313" key="2">
    <source>
        <dbReference type="EMBL" id="GMH49212.1"/>
    </source>
</evidence>
<keyword evidence="3" id="KW-1185">Reference proteome</keyword>
<protein>
    <submittedName>
        <fullName evidence="2">Uncharacterized protein</fullName>
    </submittedName>
</protein>
<feature type="compositionally biased region" description="Low complexity" evidence="1">
    <location>
        <begin position="64"/>
        <end position="78"/>
    </location>
</feature>
<reference evidence="2" key="1">
    <citation type="submission" date="2022-07" db="EMBL/GenBank/DDBJ databases">
        <title>Genome analysis of Parmales, a sister group of diatoms, reveals the evolutionary specialization of diatoms from phago-mixotrophs to photoautotrophs.</title>
        <authorList>
            <person name="Ban H."/>
            <person name="Sato S."/>
            <person name="Yoshikawa S."/>
            <person name="Kazumasa Y."/>
            <person name="Nakamura Y."/>
            <person name="Ichinomiya M."/>
            <person name="Saitoh K."/>
            <person name="Sato N."/>
            <person name="Blanc-Mathieu R."/>
            <person name="Endo H."/>
            <person name="Kuwata A."/>
            <person name="Ogata H."/>
        </authorList>
    </citation>
    <scope>NUCLEOTIDE SEQUENCE</scope>
</reference>
<dbReference type="Proteomes" id="UP001165082">
    <property type="component" value="Unassembled WGS sequence"/>
</dbReference>
<evidence type="ECO:0000313" key="3">
    <source>
        <dbReference type="Proteomes" id="UP001165082"/>
    </source>
</evidence>
<feature type="compositionally biased region" description="Polar residues" evidence="1">
    <location>
        <begin position="1"/>
        <end position="17"/>
    </location>
</feature>
<feature type="region of interest" description="Disordered" evidence="1">
    <location>
        <begin position="1"/>
        <end position="100"/>
    </location>
</feature>
<dbReference type="AlphaFoldDB" id="A0A9W6Z6X5"/>
<feature type="compositionally biased region" description="Basic and acidic residues" evidence="1">
    <location>
        <begin position="47"/>
        <end position="60"/>
    </location>
</feature>
<feature type="compositionally biased region" description="Low complexity" evidence="1">
    <location>
        <begin position="23"/>
        <end position="41"/>
    </location>
</feature>